<gene>
    <name evidence="1" type="ORF">PTT_15758</name>
</gene>
<accession>E3S0W6</accession>
<dbReference type="HOGENOM" id="CLU_426499_0_0_1"/>
<dbReference type="eggNOG" id="ENOG502RD9B">
    <property type="taxonomic scope" value="Eukaryota"/>
</dbReference>
<dbReference type="AlphaFoldDB" id="E3S0W6"/>
<organism evidence="2">
    <name type="scientific">Pyrenophora teres f. teres (strain 0-1)</name>
    <name type="common">Barley net blotch fungus</name>
    <name type="synonym">Drechslera teres f. teres</name>
    <dbReference type="NCBI Taxonomy" id="861557"/>
    <lineage>
        <taxon>Eukaryota</taxon>
        <taxon>Fungi</taxon>
        <taxon>Dikarya</taxon>
        <taxon>Ascomycota</taxon>
        <taxon>Pezizomycotina</taxon>
        <taxon>Dothideomycetes</taxon>
        <taxon>Pleosporomycetidae</taxon>
        <taxon>Pleosporales</taxon>
        <taxon>Pleosporineae</taxon>
        <taxon>Pleosporaceae</taxon>
        <taxon>Pyrenophora</taxon>
    </lineage>
</organism>
<evidence type="ECO:0000313" key="2">
    <source>
        <dbReference type="Proteomes" id="UP000001067"/>
    </source>
</evidence>
<sequence>MSETFYATKSFHGSDHSFPGRKACYPLHWLRLVPDTAKPFSSPYFFRCIVTQNHTPVFLPHVFSSWLTARKEIQLDVIAYHTGNSTSHKPKPRCKDVELNAKQHRGSPRYCAPGHHSMSSASESPFKPPPIVECVSGTHCLGIGKKIHVPHRVCSDCLQRHDPQQLRIWAISNTAALLLINEETARKHVLKRNIEARGRHLCAFEDPDFQHCRWRLLDLNLRGTRLDCPSVRRKGTACAKCWRRRLRKIGIVQHFTPAGLCHEEADRVATSLEALLMHDLIAMLAPPPKPHCAFGPACDSRPEGQEHGPEICSWCKNMSFDALYKQAETLSDTRPLKRLIHEYMRQLEREHTERVRKGWSFLCACKDPEYRSQSWRADFNPRDSRACGTVRHRGQLCARCFRKAQDQECSWLEQFDGDRLGFPLITARDKGLTINRYNELAQLATADLQLATTVSPNMDNRLSTNARSTDVIKAPPWTPKHSIHFCCSEFVNLGLCVSRLKISWQIGPCSACSSTHPRILRMTHGFDDKTNARILSIIEDQDKSIEAGKYACVSRHPRYHVTEKKLPVWLDKLIEARIVSEGGGHLHSSRIECTVLGSPDQLCPACLSALRLAAPEMIEAADHPKKYFTSIGQLMPNCGMHSQPDKDLNFPLANI</sequence>
<dbReference type="KEGG" id="pte:PTT_15758"/>
<proteinExistence type="predicted"/>
<dbReference type="EMBL" id="GL536410">
    <property type="protein sequence ID" value="EFQ88386.1"/>
    <property type="molecule type" value="Genomic_DNA"/>
</dbReference>
<keyword evidence="2" id="KW-1185">Reference proteome</keyword>
<protein>
    <submittedName>
        <fullName evidence="1">Uncharacterized protein</fullName>
    </submittedName>
</protein>
<dbReference type="Proteomes" id="UP000001067">
    <property type="component" value="Unassembled WGS sequence"/>
</dbReference>
<dbReference type="OrthoDB" id="3775988at2759"/>
<name>E3S0W6_PYRTT</name>
<evidence type="ECO:0000313" key="1">
    <source>
        <dbReference type="EMBL" id="EFQ88386.1"/>
    </source>
</evidence>
<reference evidence="1 2" key="1">
    <citation type="journal article" date="2010" name="Genome Biol.">
        <title>A first genome assembly of the barley fungal pathogen Pyrenophora teres f. teres.</title>
        <authorList>
            <person name="Ellwood S.R."/>
            <person name="Liu Z."/>
            <person name="Syme R.A."/>
            <person name="Lai Z."/>
            <person name="Hane J.K."/>
            <person name="Keiper F."/>
            <person name="Moffat C.S."/>
            <person name="Oliver R.P."/>
            <person name="Friesen T.L."/>
        </authorList>
    </citation>
    <scope>NUCLEOTIDE SEQUENCE [LARGE SCALE GENOMIC DNA]</scope>
    <source>
        <strain evidence="1 2">0-1</strain>
    </source>
</reference>